<evidence type="ECO:0000313" key="3">
    <source>
        <dbReference type="Proteomes" id="UP000070700"/>
    </source>
</evidence>
<evidence type="ECO:0000313" key="2">
    <source>
        <dbReference type="EMBL" id="KUJ07300.1"/>
    </source>
</evidence>
<dbReference type="GeneID" id="28828733"/>
<feature type="region of interest" description="Disordered" evidence="1">
    <location>
        <begin position="207"/>
        <end position="243"/>
    </location>
</feature>
<dbReference type="RefSeq" id="XP_018061655.1">
    <property type="nucleotide sequence ID" value="XM_018219007.1"/>
</dbReference>
<sequence length="243" mass="26391">MTARQEAGCWQKCKKVETPEEDEWKRQQDMHGHGAACLTVLTGLRSCRMSAAGHKAEDVCQLMDHDPLPAASVPSTANIPIFHYFSGSIDGRGGAHINDRRTPEDGGSHGGFSRPVLDVLDCAERGVAWWRLRCNGQRAVGSGQWAVGSGQWAEPLADFLEPRGVLVAVVVVVAKVQIQTAKCKVQRASKNKNKNRRESIAQAREENTALKANSDPVFHAPHAPTDRSEALLGATPVTLKQPC</sequence>
<name>A0A132B4H8_MOLSC</name>
<accession>A0A132B4H8</accession>
<protein>
    <submittedName>
        <fullName evidence="2">Uncharacterized protein</fullName>
    </submittedName>
</protein>
<dbReference type="InParanoid" id="A0A132B4H8"/>
<dbReference type="KEGG" id="psco:LY89DRAFT_725816"/>
<gene>
    <name evidence="2" type="ORF">LY89DRAFT_725816</name>
</gene>
<reference evidence="2 3" key="1">
    <citation type="submission" date="2015-10" db="EMBL/GenBank/DDBJ databases">
        <title>Full genome of DAOMC 229536 Phialocephala scopiformis, a fungal endophyte of spruce producing the potent anti-insectan compound rugulosin.</title>
        <authorList>
            <consortium name="DOE Joint Genome Institute"/>
            <person name="Walker A.K."/>
            <person name="Frasz S.L."/>
            <person name="Seifert K.A."/>
            <person name="Miller J.D."/>
            <person name="Mondo S.J."/>
            <person name="Labutti K."/>
            <person name="Lipzen A."/>
            <person name="Dockter R."/>
            <person name="Kennedy M."/>
            <person name="Grigoriev I.V."/>
            <person name="Spatafora J.W."/>
        </authorList>
    </citation>
    <scope>NUCLEOTIDE SEQUENCE [LARGE SCALE GENOMIC DNA]</scope>
    <source>
        <strain evidence="2 3">CBS 120377</strain>
    </source>
</reference>
<proteinExistence type="predicted"/>
<keyword evidence="3" id="KW-1185">Reference proteome</keyword>
<dbReference type="Proteomes" id="UP000070700">
    <property type="component" value="Unassembled WGS sequence"/>
</dbReference>
<evidence type="ECO:0000256" key="1">
    <source>
        <dbReference type="SAM" id="MobiDB-lite"/>
    </source>
</evidence>
<dbReference type="EMBL" id="KQ947440">
    <property type="protein sequence ID" value="KUJ07300.1"/>
    <property type="molecule type" value="Genomic_DNA"/>
</dbReference>
<dbReference type="AlphaFoldDB" id="A0A132B4H8"/>
<organism evidence="2 3">
    <name type="scientific">Mollisia scopiformis</name>
    <name type="common">Conifer needle endophyte fungus</name>
    <name type="synonym">Phialocephala scopiformis</name>
    <dbReference type="NCBI Taxonomy" id="149040"/>
    <lineage>
        <taxon>Eukaryota</taxon>
        <taxon>Fungi</taxon>
        <taxon>Dikarya</taxon>
        <taxon>Ascomycota</taxon>
        <taxon>Pezizomycotina</taxon>
        <taxon>Leotiomycetes</taxon>
        <taxon>Helotiales</taxon>
        <taxon>Mollisiaceae</taxon>
        <taxon>Mollisia</taxon>
    </lineage>
</organism>